<gene>
    <name evidence="2" type="ORF">SU86_007235</name>
</gene>
<feature type="region of interest" description="Disordered" evidence="1">
    <location>
        <begin position="70"/>
        <end position="101"/>
    </location>
</feature>
<proteinExistence type="predicted"/>
<name>A0A3G1B3F7_9ARCH</name>
<evidence type="ECO:0000313" key="3">
    <source>
        <dbReference type="Proteomes" id="UP000266745"/>
    </source>
</evidence>
<dbReference type="AlphaFoldDB" id="A0A3G1B3F7"/>
<evidence type="ECO:0000313" key="2">
    <source>
        <dbReference type="EMBL" id="AJZ76190.1"/>
    </source>
</evidence>
<dbReference type="KEGG" id="tah:SU86_007235"/>
<keyword evidence="3" id="KW-1185">Reference proteome</keyword>
<sequence length="101" mass="11402">MSYEIKREPKILKCPFCDKGQIEASYTPARVETQIARGSGMNKTTRVWVDERYQVIKDCPNCGKTASQIEKSLSKGTEESKPPSRQEILKRLKDAGLPTKV</sequence>
<dbReference type="Proteomes" id="UP000266745">
    <property type="component" value="Chromosome"/>
</dbReference>
<accession>A0A3G1B3F7</accession>
<feature type="compositionally biased region" description="Basic and acidic residues" evidence="1">
    <location>
        <begin position="72"/>
        <end position="94"/>
    </location>
</feature>
<protein>
    <submittedName>
        <fullName evidence="2">Uncharacterized protein</fullName>
    </submittedName>
</protein>
<dbReference type="EMBL" id="CP011097">
    <property type="protein sequence ID" value="AJZ76190.1"/>
    <property type="molecule type" value="Genomic_DNA"/>
</dbReference>
<reference evidence="2 3" key="1">
    <citation type="journal article" date="2016" name="Sci. Rep.">
        <title>A novel ammonia-oxidizing archaeon from wastewater treatment plant: Its enrichment, physiological and genomic characteristics.</title>
        <authorList>
            <person name="Li Y."/>
            <person name="Ding K."/>
            <person name="Wen X."/>
            <person name="Zhang B."/>
            <person name="Shen B."/>
            <person name="Yang Y."/>
        </authorList>
    </citation>
    <scope>NUCLEOTIDE SEQUENCE [LARGE SCALE GENOMIC DNA]</scope>
    <source>
        <strain evidence="2 3">SAT1</strain>
    </source>
</reference>
<organism evidence="2 3">
    <name type="scientific">Candidatus Nitrosotenuis cloacae</name>
    <dbReference type="NCBI Taxonomy" id="1603555"/>
    <lineage>
        <taxon>Archaea</taxon>
        <taxon>Nitrososphaerota</taxon>
        <taxon>Candidatus Nitrosotenuis</taxon>
    </lineage>
</organism>
<evidence type="ECO:0000256" key="1">
    <source>
        <dbReference type="SAM" id="MobiDB-lite"/>
    </source>
</evidence>